<evidence type="ECO:0000256" key="2">
    <source>
        <dbReference type="ARBA" id="ARBA00023315"/>
    </source>
</evidence>
<protein>
    <recommendedName>
        <fullName evidence="3">N-acetyltransferase domain-containing protein</fullName>
    </recommendedName>
</protein>
<dbReference type="Gene3D" id="3.40.630.30">
    <property type="match status" value="1"/>
</dbReference>
<keyword evidence="5" id="KW-1185">Reference proteome</keyword>
<dbReference type="GeneID" id="28993481"/>
<dbReference type="CDD" id="cd04301">
    <property type="entry name" value="NAT_SF"/>
    <property type="match status" value="1"/>
</dbReference>
<dbReference type="InterPro" id="IPR016181">
    <property type="entry name" value="Acyl_CoA_acyltransferase"/>
</dbReference>
<dbReference type="InterPro" id="IPR000182">
    <property type="entry name" value="GNAT_dom"/>
</dbReference>
<keyword evidence="2" id="KW-0012">Acyltransferase</keyword>
<dbReference type="SUPFAM" id="SSF55729">
    <property type="entry name" value="Acyl-CoA N-acyltransferases (Nat)"/>
    <property type="match status" value="1"/>
</dbReference>
<evidence type="ECO:0000313" key="4">
    <source>
        <dbReference type="EMBL" id="OAD67852.1"/>
    </source>
</evidence>
<dbReference type="GO" id="GO:0016747">
    <property type="term" value="F:acyltransferase activity, transferring groups other than amino-acyl groups"/>
    <property type="evidence" value="ECO:0007669"/>
    <property type="project" value="InterPro"/>
</dbReference>
<evidence type="ECO:0000259" key="3">
    <source>
        <dbReference type="PROSITE" id="PS51186"/>
    </source>
</evidence>
<dbReference type="EMBL" id="KV440997">
    <property type="protein sequence ID" value="OAD67852.1"/>
    <property type="molecule type" value="Genomic_DNA"/>
</dbReference>
<sequence>MSKPNPLDTYYIREATKEDLPEILEIFNERIRNSTSLFIYDPVPLEDREAWFNDAKKNGYPVIVAVEKSTNKAIAYASYGAFRAKIAYILTTEISLYIHLDHHRRGLGRVMLNEMIRIAKEMGLRSVIASITSENSASVSLFTNFDFKLVGTFHDVGQKFGRHLDVDFYERIFDTPPTAHGVPHFNSFPWGHYVYGGSK</sequence>
<reference evidence="5" key="1">
    <citation type="submission" date="2015-06" db="EMBL/GenBank/DDBJ databases">
        <title>Expansion of signal transduction pathways in fungi by whole-genome duplication.</title>
        <authorList>
            <consortium name="DOE Joint Genome Institute"/>
            <person name="Corrochano L.M."/>
            <person name="Kuo A."/>
            <person name="Marcet-Houben M."/>
            <person name="Polaino S."/>
            <person name="Salamov A."/>
            <person name="Villalobos J.M."/>
            <person name="Alvarez M.I."/>
            <person name="Avalos J."/>
            <person name="Benito E.P."/>
            <person name="Benoit I."/>
            <person name="Burger G."/>
            <person name="Camino L.P."/>
            <person name="Canovas D."/>
            <person name="Cerda-Olmedo E."/>
            <person name="Cheng J.-F."/>
            <person name="Dominguez A."/>
            <person name="Elias M."/>
            <person name="Eslava A.P."/>
            <person name="Glaser F."/>
            <person name="Grimwood J."/>
            <person name="Gutierrez G."/>
            <person name="Heitman J."/>
            <person name="Henrissat B."/>
            <person name="Iturriaga E.A."/>
            <person name="Lang B.F."/>
            <person name="Lavin J.L."/>
            <person name="Lee S."/>
            <person name="Li W."/>
            <person name="Lindquist E."/>
            <person name="Lopez-Garcia S."/>
            <person name="Luque E.M."/>
            <person name="Marcos A.T."/>
            <person name="Martin J."/>
            <person name="McCluskey K."/>
            <person name="Medina H.R."/>
            <person name="Miralles-Duran A."/>
            <person name="Miyazaki A."/>
            <person name="Munoz-Torres E."/>
            <person name="Oguiza J.A."/>
            <person name="Ohm R."/>
            <person name="Olmedo M."/>
            <person name="Orejas M."/>
            <person name="Ortiz-Castellanos L."/>
            <person name="Pisabarro A.G."/>
            <person name="Rodriguez-Romero J."/>
            <person name="Ruiz-Herrera J."/>
            <person name="Ruiz-Vazquez R."/>
            <person name="Sanz C."/>
            <person name="Schackwitz W."/>
            <person name="Schmutz J."/>
            <person name="Shahriari M."/>
            <person name="Shelest E."/>
            <person name="Silva-Franco F."/>
            <person name="Soanes D."/>
            <person name="Syed K."/>
            <person name="Tagua V.G."/>
            <person name="Talbot N.J."/>
            <person name="Thon M."/>
            <person name="De vries R.P."/>
            <person name="Wiebenga A."/>
            <person name="Yadav J.S."/>
            <person name="Braun E.L."/>
            <person name="Baker S."/>
            <person name="Garre V."/>
            <person name="Horwitz B."/>
            <person name="Torres-Martinez S."/>
            <person name="Idnurm A."/>
            <person name="Herrera-Estrella A."/>
            <person name="Gabaldon T."/>
            <person name="Grigoriev I.V."/>
        </authorList>
    </citation>
    <scope>NUCLEOTIDE SEQUENCE [LARGE SCALE GENOMIC DNA]</scope>
    <source>
        <strain evidence="5">NRRL 1555(-)</strain>
    </source>
</reference>
<dbReference type="Proteomes" id="UP000077315">
    <property type="component" value="Unassembled WGS sequence"/>
</dbReference>
<dbReference type="AlphaFoldDB" id="A0A162TE21"/>
<dbReference type="PANTHER" id="PTHR43072">
    <property type="entry name" value="N-ACETYLTRANSFERASE"/>
    <property type="match status" value="1"/>
</dbReference>
<organism evidence="4 5">
    <name type="scientific">Phycomyces blakesleeanus (strain ATCC 8743b / DSM 1359 / FGSC 10004 / NBRC 33097 / NRRL 1555)</name>
    <dbReference type="NCBI Taxonomy" id="763407"/>
    <lineage>
        <taxon>Eukaryota</taxon>
        <taxon>Fungi</taxon>
        <taxon>Fungi incertae sedis</taxon>
        <taxon>Mucoromycota</taxon>
        <taxon>Mucoromycotina</taxon>
        <taxon>Mucoromycetes</taxon>
        <taxon>Mucorales</taxon>
        <taxon>Phycomycetaceae</taxon>
        <taxon>Phycomyces</taxon>
    </lineage>
</organism>
<keyword evidence="1" id="KW-0808">Transferase</keyword>
<name>A0A162TE21_PHYB8</name>
<dbReference type="InParanoid" id="A0A162TE21"/>
<accession>A0A162TE21</accession>
<dbReference type="PANTHER" id="PTHR43072:SF23">
    <property type="entry name" value="UPF0039 PROTEIN C11D3.02C"/>
    <property type="match status" value="1"/>
</dbReference>
<dbReference type="OrthoDB" id="2129362at2759"/>
<dbReference type="RefSeq" id="XP_018285892.1">
    <property type="nucleotide sequence ID" value="XM_018432575.1"/>
</dbReference>
<proteinExistence type="predicted"/>
<feature type="domain" description="N-acetyltransferase" evidence="3">
    <location>
        <begin position="10"/>
        <end position="175"/>
    </location>
</feature>
<evidence type="ECO:0000256" key="1">
    <source>
        <dbReference type="ARBA" id="ARBA00022679"/>
    </source>
</evidence>
<dbReference type="PROSITE" id="PS51186">
    <property type="entry name" value="GNAT"/>
    <property type="match status" value="1"/>
</dbReference>
<gene>
    <name evidence="4" type="ORF">PHYBLDRAFT_150933</name>
</gene>
<evidence type="ECO:0000313" key="5">
    <source>
        <dbReference type="Proteomes" id="UP000077315"/>
    </source>
</evidence>
<dbReference type="VEuPathDB" id="FungiDB:PHYBLDRAFT_150933"/>
<dbReference type="Pfam" id="PF13420">
    <property type="entry name" value="Acetyltransf_4"/>
    <property type="match status" value="1"/>
</dbReference>
<dbReference type="STRING" id="763407.A0A162TE21"/>